<evidence type="ECO:0000313" key="2">
    <source>
        <dbReference type="EMBL" id="OGG66777.1"/>
    </source>
</evidence>
<proteinExistence type="predicted"/>
<evidence type="ECO:0008006" key="4">
    <source>
        <dbReference type="Google" id="ProtNLM"/>
    </source>
</evidence>
<dbReference type="STRING" id="1798500.A3C21_03665"/>
<accession>A0A1F6DZL7</accession>
<dbReference type="Gene3D" id="3.30.2310.20">
    <property type="entry name" value="RelE-like"/>
    <property type="match status" value="1"/>
</dbReference>
<dbReference type="AlphaFoldDB" id="A0A1F6DZL7"/>
<evidence type="ECO:0000256" key="1">
    <source>
        <dbReference type="ARBA" id="ARBA00022649"/>
    </source>
</evidence>
<comment type="caution">
    <text evidence="2">The sequence shown here is derived from an EMBL/GenBank/DDBJ whole genome shotgun (WGS) entry which is preliminary data.</text>
</comment>
<organism evidence="2 3">
    <name type="scientific">Candidatus Kaiserbacteria bacterium RIFCSPHIGHO2_02_FULL_59_21</name>
    <dbReference type="NCBI Taxonomy" id="1798500"/>
    <lineage>
        <taxon>Bacteria</taxon>
        <taxon>Candidatus Kaiseribacteriota</taxon>
    </lineage>
</organism>
<dbReference type="InterPro" id="IPR035093">
    <property type="entry name" value="RelE/ParE_toxin_dom_sf"/>
</dbReference>
<name>A0A1F6DZL7_9BACT</name>
<dbReference type="Proteomes" id="UP000178572">
    <property type="component" value="Unassembled WGS sequence"/>
</dbReference>
<evidence type="ECO:0000313" key="3">
    <source>
        <dbReference type="Proteomes" id="UP000178572"/>
    </source>
</evidence>
<dbReference type="InterPro" id="IPR007712">
    <property type="entry name" value="RelE/ParE_toxin"/>
</dbReference>
<dbReference type="EMBL" id="MFLN01000038">
    <property type="protein sequence ID" value="OGG66777.1"/>
    <property type="molecule type" value="Genomic_DNA"/>
</dbReference>
<protein>
    <recommendedName>
        <fullName evidence="4">Plasmid stabilization protein</fullName>
    </recommendedName>
</protein>
<sequence length="104" mass="11819">MKVVFAEKAKQDISTIYDRLAEESVKGAQNVENQIRAHSARLGMFPYASVATDEPNVRRLPIGRYPYAIFCRIDDERGIVEIARVIHGARIQNLRRIPHEGEAD</sequence>
<reference evidence="2 3" key="1">
    <citation type="journal article" date="2016" name="Nat. Commun.">
        <title>Thousands of microbial genomes shed light on interconnected biogeochemical processes in an aquifer system.</title>
        <authorList>
            <person name="Anantharaman K."/>
            <person name="Brown C.T."/>
            <person name="Hug L.A."/>
            <person name="Sharon I."/>
            <person name="Castelle C.J."/>
            <person name="Probst A.J."/>
            <person name="Thomas B.C."/>
            <person name="Singh A."/>
            <person name="Wilkins M.J."/>
            <person name="Karaoz U."/>
            <person name="Brodie E.L."/>
            <person name="Williams K.H."/>
            <person name="Hubbard S.S."/>
            <person name="Banfield J.F."/>
        </authorList>
    </citation>
    <scope>NUCLEOTIDE SEQUENCE [LARGE SCALE GENOMIC DNA]</scope>
</reference>
<keyword evidence="1" id="KW-1277">Toxin-antitoxin system</keyword>
<gene>
    <name evidence="2" type="ORF">A3C21_03665</name>
</gene>
<dbReference type="Pfam" id="PF05016">
    <property type="entry name" value="ParE_toxin"/>
    <property type="match status" value="1"/>
</dbReference>